<dbReference type="SUPFAM" id="SSF56281">
    <property type="entry name" value="Metallo-hydrolase/oxidoreductase"/>
    <property type="match status" value="1"/>
</dbReference>
<sequence length="365" mass="40736">MNWSVRYDQPVLFVFLLISFMMLAACTPQQATTQSSEKLEVHYIDVGQGDATLLKGPDFTLLIDAGRHDAIDVTPYLQSQGITDLDLMILTHPHADHVGQADKVIEAFPIKEVWMSGDEHTSATFERVLDALLDSDAEYYEPRAGESFTIGSALVEVYNPESVTGDLHEGSISVRISYGDIKFLFTGDAEYQTERDMINRGHNLKAHIFQLGHHGSTTSNTQDFLDRVQPEVAIYSAREGNSYGHPHDEIIERIENMGIDLYGTDEHGHIIVTTDGKQYTVSTDIGAITTEPKEEQETVRSIDDCLDINTASKVELTEITHIGEERAKELIQFRPFLSLDELSQIHGIGQARVTEIKEQGLACVR</sequence>
<dbReference type="Gene3D" id="1.10.150.320">
    <property type="entry name" value="Photosystem II 12 kDa extrinsic protein"/>
    <property type="match status" value="1"/>
</dbReference>
<dbReference type="CDD" id="cd07731">
    <property type="entry name" value="ComA-like_MBL-fold"/>
    <property type="match status" value="1"/>
</dbReference>
<gene>
    <name evidence="3" type="ORF">ACFFHM_07930</name>
</gene>
<protein>
    <submittedName>
        <fullName evidence="3">MBL fold metallo-hydrolase</fullName>
    </submittedName>
</protein>
<dbReference type="SMART" id="SM00849">
    <property type="entry name" value="Lactamase_B"/>
    <property type="match status" value="1"/>
</dbReference>
<feature type="signal peptide" evidence="1">
    <location>
        <begin position="1"/>
        <end position="24"/>
    </location>
</feature>
<evidence type="ECO:0000313" key="4">
    <source>
        <dbReference type="Proteomes" id="UP001589838"/>
    </source>
</evidence>
<dbReference type="PROSITE" id="PS51257">
    <property type="entry name" value="PROKAR_LIPOPROTEIN"/>
    <property type="match status" value="1"/>
</dbReference>
<dbReference type="InterPro" id="IPR036866">
    <property type="entry name" value="RibonucZ/Hydroxyglut_hydro"/>
</dbReference>
<dbReference type="InterPro" id="IPR052159">
    <property type="entry name" value="Competence_DNA_uptake"/>
</dbReference>
<name>A0ABV6KAW6_9BACI</name>
<dbReference type="RefSeq" id="WP_335960180.1">
    <property type="nucleotide sequence ID" value="NZ_JAXBLX010000009.1"/>
</dbReference>
<keyword evidence="4" id="KW-1185">Reference proteome</keyword>
<proteinExistence type="predicted"/>
<evidence type="ECO:0000259" key="2">
    <source>
        <dbReference type="SMART" id="SM00849"/>
    </source>
</evidence>
<dbReference type="EMBL" id="JBHLUX010000020">
    <property type="protein sequence ID" value="MFC0470451.1"/>
    <property type="molecule type" value="Genomic_DNA"/>
</dbReference>
<dbReference type="Pfam" id="PF12836">
    <property type="entry name" value="HHH_3"/>
    <property type="match status" value="1"/>
</dbReference>
<dbReference type="InterPro" id="IPR035681">
    <property type="entry name" value="ComA-like_MBL"/>
</dbReference>
<dbReference type="InterPro" id="IPR001279">
    <property type="entry name" value="Metallo-B-lactamas"/>
</dbReference>
<keyword evidence="1" id="KW-0732">Signal</keyword>
<feature type="chain" id="PRO_5046162366" evidence="1">
    <location>
        <begin position="25"/>
        <end position="365"/>
    </location>
</feature>
<comment type="caution">
    <text evidence="3">The sequence shown here is derived from an EMBL/GenBank/DDBJ whole genome shotgun (WGS) entry which is preliminary data.</text>
</comment>
<evidence type="ECO:0000256" key="1">
    <source>
        <dbReference type="SAM" id="SignalP"/>
    </source>
</evidence>
<dbReference type="Gene3D" id="3.60.15.10">
    <property type="entry name" value="Ribonuclease Z/Hydroxyacylglutathione hydrolase-like"/>
    <property type="match status" value="1"/>
</dbReference>
<organism evidence="3 4">
    <name type="scientific">Halalkalibacter kiskunsagensis</name>
    <dbReference type="NCBI Taxonomy" id="1548599"/>
    <lineage>
        <taxon>Bacteria</taxon>
        <taxon>Bacillati</taxon>
        <taxon>Bacillota</taxon>
        <taxon>Bacilli</taxon>
        <taxon>Bacillales</taxon>
        <taxon>Bacillaceae</taxon>
        <taxon>Halalkalibacter</taxon>
    </lineage>
</organism>
<dbReference type="Proteomes" id="UP001589838">
    <property type="component" value="Unassembled WGS sequence"/>
</dbReference>
<dbReference type="Pfam" id="PF00753">
    <property type="entry name" value="Lactamase_B"/>
    <property type="match status" value="1"/>
</dbReference>
<dbReference type="PANTHER" id="PTHR30619:SF7">
    <property type="entry name" value="BETA-LACTAMASE DOMAIN PROTEIN"/>
    <property type="match status" value="1"/>
</dbReference>
<evidence type="ECO:0000313" key="3">
    <source>
        <dbReference type="EMBL" id="MFC0470451.1"/>
    </source>
</evidence>
<accession>A0ABV6KAW6</accession>
<dbReference type="SUPFAM" id="SSF81585">
    <property type="entry name" value="PsbU/PolX domain-like"/>
    <property type="match status" value="1"/>
</dbReference>
<reference evidence="3 4" key="1">
    <citation type="submission" date="2024-09" db="EMBL/GenBank/DDBJ databases">
        <authorList>
            <person name="Sun Q."/>
            <person name="Mori K."/>
        </authorList>
    </citation>
    <scope>NUCLEOTIDE SEQUENCE [LARGE SCALE GENOMIC DNA]</scope>
    <source>
        <strain evidence="3 4">NCAIM B.02610</strain>
    </source>
</reference>
<dbReference type="PANTHER" id="PTHR30619">
    <property type="entry name" value="DNA INTERNALIZATION/COMPETENCE PROTEIN COMEC/REC2"/>
    <property type="match status" value="1"/>
</dbReference>
<feature type="domain" description="Metallo-beta-lactamase" evidence="2">
    <location>
        <begin position="48"/>
        <end position="238"/>
    </location>
</feature>